<reference evidence="7 8" key="6">
    <citation type="journal article" date="2011" name="Appl. Environ. Microbiol.">
        <title>Involvement of the azorhizobial chromosome partition gene (parA) in the onset of bacteroid differentiation during Sesbania rostrata stem nodule development.</title>
        <authorList>
            <person name="Liu CT."/>
            <person name="Lee KB."/>
            <person name="Wang YS."/>
            <person name="Peng MH."/>
            <person name="Lee KT."/>
            <person name="Suzuki S."/>
            <person name="Suzuki T."/>
            <person name="Oyaizu H."/>
        </authorList>
    </citation>
    <scope>NUCLEOTIDE SEQUENCE [LARGE SCALE GENOMIC DNA]</scope>
    <source>
        <strain evidence="8">ATCC 43989 / DSM 5975 / JCM 20966 / LMG 6465 / NBRC 14845 / NCIMB 13405 / ORS 571</strain>
    </source>
</reference>
<dbReference type="CAZy" id="GT2">
    <property type="family name" value="Glycosyltransferase Family 2"/>
</dbReference>
<evidence type="ECO:0000256" key="2">
    <source>
        <dbReference type="ARBA" id="ARBA00022475"/>
    </source>
</evidence>
<dbReference type="AlphaFoldDB" id="A8IPP9"/>
<dbReference type="GO" id="GO:0005886">
    <property type="term" value="C:plasma membrane"/>
    <property type="evidence" value="ECO:0007669"/>
    <property type="project" value="UniProtKB-SubCell"/>
</dbReference>
<dbReference type="SUPFAM" id="SSF53448">
    <property type="entry name" value="Nucleotide-diphospho-sugar transferases"/>
    <property type="match status" value="1"/>
</dbReference>
<dbReference type="RefSeq" id="WP_012169199.1">
    <property type="nucleotide sequence ID" value="NC_009937.1"/>
</dbReference>
<reference evidence="7 8" key="4">
    <citation type="journal article" date="2009" name="Appl. Environ. Microbiol.">
        <title>Comparative genome-wide transcriptional profiling of Azorhizobium caulinodans ORS571 grown under free-living and symbiotic conditions.</title>
        <authorList>
            <person name="Tsukada S."/>
            <person name="Aono T."/>
            <person name="Akiba N."/>
            <person name="Lee KB."/>
            <person name="Liu CT."/>
            <person name="Toyazaki H."/>
            <person name="Oyaizu H."/>
        </authorList>
    </citation>
    <scope>NUCLEOTIDE SEQUENCE [LARGE SCALE GENOMIC DNA]</scope>
    <source>
        <strain evidence="8">ATCC 43989 / DSM 5975 / JCM 20966 / LMG 6465 / NBRC 14845 / NCIMB 13405 / ORS 571</strain>
    </source>
</reference>
<organism evidence="7 8">
    <name type="scientific">Azorhizobium caulinodans (strain ATCC 43989 / DSM 5975 / JCM 20966 / LMG 6465 / NBRC 14845 / NCIMB 13405 / ORS 571)</name>
    <dbReference type="NCBI Taxonomy" id="438753"/>
    <lineage>
        <taxon>Bacteria</taxon>
        <taxon>Pseudomonadati</taxon>
        <taxon>Pseudomonadota</taxon>
        <taxon>Alphaproteobacteria</taxon>
        <taxon>Hyphomicrobiales</taxon>
        <taxon>Xanthobacteraceae</taxon>
        <taxon>Azorhizobium</taxon>
    </lineage>
</organism>
<reference evidence="8" key="2">
    <citation type="submission" date="2007-04" db="EMBL/GenBank/DDBJ databases">
        <title>Complete genome sequence of the nitrogen-fixing bacterium Azorhizobium caulinodans ORS571.</title>
        <authorList>
            <person name="Lee K.B."/>
            <person name="Backer P.D."/>
            <person name="Aono T."/>
            <person name="Liu C.T."/>
            <person name="Suzuki S."/>
            <person name="Suzuki T."/>
            <person name="Kaneko T."/>
            <person name="Yamada M."/>
            <person name="Tabata S."/>
            <person name="Kupfer D.M."/>
            <person name="Najar F.Z."/>
            <person name="Wiley G.B."/>
            <person name="Roe B."/>
            <person name="Binnewies T."/>
            <person name="Ussery D."/>
            <person name="Vereecke D."/>
            <person name="Gevers D."/>
            <person name="Holsters M."/>
            <person name="Oyaizu H."/>
        </authorList>
    </citation>
    <scope>NUCLEOTIDE SEQUENCE [LARGE SCALE GENOMIC DNA]</scope>
    <source>
        <strain evidence="8">ATCC 43989 / DSM 5975 / JCM 20966 / LMG 6465 / NBRC 14845 / NCIMB 13405 / ORS 571</strain>
    </source>
</reference>
<protein>
    <submittedName>
        <fullName evidence="7">Glycosyltransferase</fullName>
    </submittedName>
</protein>
<evidence type="ECO:0000256" key="5">
    <source>
        <dbReference type="ARBA" id="ARBA00023136"/>
    </source>
</evidence>
<evidence type="ECO:0000313" key="8">
    <source>
        <dbReference type="Proteomes" id="UP000000270"/>
    </source>
</evidence>
<evidence type="ECO:0000256" key="3">
    <source>
        <dbReference type="ARBA" id="ARBA00022676"/>
    </source>
</evidence>
<accession>A8IPP9</accession>
<dbReference type="HOGENOM" id="CLU_025996_17_5_5"/>
<proteinExistence type="predicted"/>
<dbReference type="eggNOG" id="COG1216">
    <property type="taxonomic scope" value="Bacteria"/>
</dbReference>
<dbReference type="Pfam" id="PF00535">
    <property type="entry name" value="Glycos_transf_2"/>
    <property type="match status" value="1"/>
</dbReference>
<evidence type="ECO:0000313" key="7">
    <source>
        <dbReference type="EMBL" id="BAF86666.1"/>
    </source>
</evidence>
<feature type="domain" description="Glycosyltransferase 2-like" evidence="6">
    <location>
        <begin position="3"/>
        <end position="115"/>
    </location>
</feature>
<keyword evidence="8" id="KW-1185">Reference proteome</keyword>
<dbReference type="STRING" id="438753.AZC_0668"/>
<dbReference type="Proteomes" id="UP000000270">
    <property type="component" value="Chromosome"/>
</dbReference>
<sequence length="199" mass="21398">MISVIIPTKDSERELVPVLSALVAGVTAGILRDVILVDGGSVDETAKIADAAGCLFIPSVNDPGLRMKQGAQHSRGRWLLFLGANAVLAEGWAREVGAFLETAERRGAADRMVATFRLSVDGFGLRPRFGEAVAAAKLAVFGRPKAGQGLLISRKHYERIGGHAAGVATERRLFSRIRRRDMYVFQSRVMLAEADVSAP</sequence>
<name>A8IPP9_AZOC5</name>
<keyword evidence="3" id="KW-0328">Glycosyltransferase</keyword>
<dbReference type="Gene3D" id="3.90.550.10">
    <property type="entry name" value="Spore Coat Polysaccharide Biosynthesis Protein SpsA, Chain A"/>
    <property type="match status" value="1"/>
</dbReference>
<dbReference type="GO" id="GO:0016757">
    <property type="term" value="F:glycosyltransferase activity"/>
    <property type="evidence" value="ECO:0007669"/>
    <property type="project" value="UniProtKB-KW"/>
</dbReference>
<keyword evidence="2" id="KW-1003">Cell membrane</keyword>
<dbReference type="EMBL" id="AP009384">
    <property type="protein sequence ID" value="BAF86666.1"/>
    <property type="molecule type" value="Genomic_DNA"/>
</dbReference>
<comment type="subcellular location">
    <subcellularLocation>
        <location evidence="1">Cell membrane</location>
    </subcellularLocation>
</comment>
<dbReference type="InterPro" id="IPR001173">
    <property type="entry name" value="Glyco_trans_2-like"/>
</dbReference>
<dbReference type="KEGG" id="azc:AZC_0668"/>
<keyword evidence="5" id="KW-0472">Membrane</keyword>
<gene>
    <name evidence="7" type="ordered locus">AZC_0668</name>
</gene>
<reference evidence="7 8" key="5">
    <citation type="journal article" date="2010" name="Appl. Environ. Microbiol.">
        <title>phrR-like gene praR of Azorhizobium caulinodans ORS571 is essential for symbiosis with Sesbania rostrata and is involved in expression of reb genes.</title>
        <authorList>
            <person name="Akiba N."/>
            <person name="Aono T."/>
            <person name="Toyazaki H."/>
            <person name="Sato S."/>
            <person name="Oyaizu H."/>
        </authorList>
    </citation>
    <scope>NUCLEOTIDE SEQUENCE [LARGE SCALE GENOMIC DNA]</scope>
    <source>
        <strain evidence="8">ATCC 43989 / DSM 5975 / JCM 20966 / LMG 6465 / NBRC 14845 / NCIMB 13405 / ORS 571</strain>
    </source>
</reference>
<evidence type="ECO:0000259" key="6">
    <source>
        <dbReference type="Pfam" id="PF00535"/>
    </source>
</evidence>
<evidence type="ECO:0000256" key="4">
    <source>
        <dbReference type="ARBA" id="ARBA00022679"/>
    </source>
</evidence>
<dbReference type="InterPro" id="IPR029044">
    <property type="entry name" value="Nucleotide-diphossugar_trans"/>
</dbReference>
<dbReference type="PANTHER" id="PTHR43646:SF2">
    <property type="entry name" value="GLYCOSYLTRANSFERASE 2-LIKE DOMAIN-CONTAINING PROTEIN"/>
    <property type="match status" value="1"/>
</dbReference>
<reference evidence="7 8" key="1">
    <citation type="journal article" date="2007" name="Appl. Environ. Microbiol.">
        <title>Rhizobial factors required for stem nodule maturation and maintenance in Sesbania rostrata-Azorhizobium caulinodans ORS571 symbiosis.</title>
        <authorList>
            <person name="Suzuki S."/>
            <person name="Aono T."/>
            <person name="Lee KB."/>
            <person name="Suzuki T."/>
            <person name="Liu CT."/>
            <person name="Miwa H."/>
            <person name="Wakao S."/>
            <person name="Iki T."/>
            <person name="Oyaizu H."/>
        </authorList>
    </citation>
    <scope>NUCLEOTIDE SEQUENCE [LARGE SCALE GENOMIC DNA]</scope>
    <source>
        <strain evidence="8">ATCC 43989 / DSM 5975 / JCM 20966 / LMG 6465 / NBRC 14845 / NCIMB 13405 / ORS 571</strain>
    </source>
</reference>
<dbReference type="PANTHER" id="PTHR43646">
    <property type="entry name" value="GLYCOSYLTRANSFERASE"/>
    <property type="match status" value="1"/>
</dbReference>
<reference evidence="7 8" key="3">
    <citation type="journal article" date="2008" name="BMC Genomics">
        <title>The genome of the versatile nitrogen fixer Azorhizobium caulinodans ORS571.</title>
        <authorList>
            <person name="Lee KB."/>
            <person name="Backer P.D."/>
            <person name="Aono T."/>
            <person name="Liu CT."/>
            <person name="Suzuki S."/>
            <person name="Suzuki T."/>
            <person name="Kaneko T."/>
            <person name="Yamada M."/>
            <person name="Tabata S."/>
            <person name="Kupfer D.M."/>
            <person name="Najar F.Z."/>
            <person name="Wiley G.B."/>
            <person name="Roe B."/>
            <person name="Binnewies T.T."/>
            <person name="Ussery D.W."/>
            <person name="D'Haeze W."/>
            <person name="Herder J.D."/>
            <person name="Gevers D."/>
            <person name="Vereecke D."/>
            <person name="Holsters M."/>
            <person name="Oyaizu H."/>
        </authorList>
    </citation>
    <scope>NUCLEOTIDE SEQUENCE [LARGE SCALE GENOMIC DNA]</scope>
    <source>
        <strain evidence="8">ATCC 43989 / DSM 5975 / JCM 20966 / LMG 6465 / NBRC 14845 / NCIMB 13405 / ORS 571</strain>
    </source>
</reference>
<evidence type="ECO:0000256" key="1">
    <source>
        <dbReference type="ARBA" id="ARBA00004236"/>
    </source>
</evidence>
<keyword evidence="4 7" id="KW-0808">Transferase</keyword>